<dbReference type="GO" id="GO:0005615">
    <property type="term" value="C:extracellular space"/>
    <property type="evidence" value="ECO:0000318"/>
    <property type="project" value="GO_Central"/>
</dbReference>
<dbReference type="Pfam" id="PF00188">
    <property type="entry name" value="CAP"/>
    <property type="match status" value="1"/>
</dbReference>
<dbReference type="InterPro" id="IPR035940">
    <property type="entry name" value="CAP_sf"/>
</dbReference>
<protein>
    <recommendedName>
        <fullName evidence="1">SCP domain-containing protein</fullName>
    </recommendedName>
</protein>
<dbReference type="OMA" id="HMMENDG"/>
<sequence>KAHNDYRRKHGVPPLALDPTVNLSPTKPDEVFNGFIYLKIQVTAVAENWAKTMAARNMTGKNPVDAFYGEIKDYNFNAPGFSMKTGQFTQVVWKSSKLMGVGVAKGSNGVTYVAVNYYPSGNFVGQFAANVLPPL</sequence>
<dbReference type="HOGENOM" id="CLU_035730_9_4_1"/>
<dbReference type="InterPro" id="IPR014044">
    <property type="entry name" value="CAP_dom"/>
</dbReference>
<accession>E9H5I4</accession>
<dbReference type="SUPFAM" id="SSF55797">
    <property type="entry name" value="PR-1-like"/>
    <property type="match status" value="1"/>
</dbReference>
<dbReference type="InParanoid" id="E9H5I4"/>
<keyword evidence="3" id="KW-1185">Reference proteome</keyword>
<dbReference type="SMART" id="SM00198">
    <property type="entry name" value="SCP"/>
    <property type="match status" value="1"/>
</dbReference>
<dbReference type="EMBL" id="GL732594">
    <property type="protein sequence ID" value="EFX72963.1"/>
    <property type="molecule type" value="Genomic_DNA"/>
</dbReference>
<dbReference type="KEGG" id="dpx:DAPPUDRAFT_58401"/>
<dbReference type="Proteomes" id="UP000000305">
    <property type="component" value="Unassembled WGS sequence"/>
</dbReference>
<evidence type="ECO:0000313" key="3">
    <source>
        <dbReference type="Proteomes" id="UP000000305"/>
    </source>
</evidence>
<feature type="domain" description="SCP" evidence="1">
    <location>
        <begin position="1"/>
        <end position="125"/>
    </location>
</feature>
<dbReference type="FunFam" id="3.40.33.10:FF:000016">
    <property type="entry name" value="Golgi-associated plant pathogenesis-related protein 1"/>
    <property type="match status" value="1"/>
</dbReference>
<proteinExistence type="predicted"/>
<reference evidence="2 3" key="1">
    <citation type="journal article" date="2011" name="Science">
        <title>The ecoresponsive genome of Daphnia pulex.</title>
        <authorList>
            <person name="Colbourne J.K."/>
            <person name="Pfrender M.E."/>
            <person name="Gilbert D."/>
            <person name="Thomas W.K."/>
            <person name="Tucker A."/>
            <person name="Oakley T.H."/>
            <person name="Tokishita S."/>
            <person name="Aerts A."/>
            <person name="Arnold G.J."/>
            <person name="Basu M.K."/>
            <person name="Bauer D.J."/>
            <person name="Caceres C.E."/>
            <person name="Carmel L."/>
            <person name="Casola C."/>
            <person name="Choi J.H."/>
            <person name="Detter J.C."/>
            <person name="Dong Q."/>
            <person name="Dusheyko S."/>
            <person name="Eads B.D."/>
            <person name="Frohlich T."/>
            <person name="Geiler-Samerotte K.A."/>
            <person name="Gerlach D."/>
            <person name="Hatcher P."/>
            <person name="Jogdeo S."/>
            <person name="Krijgsveld J."/>
            <person name="Kriventseva E.V."/>
            <person name="Kultz D."/>
            <person name="Laforsch C."/>
            <person name="Lindquist E."/>
            <person name="Lopez J."/>
            <person name="Manak J.R."/>
            <person name="Muller J."/>
            <person name="Pangilinan J."/>
            <person name="Patwardhan R.P."/>
            <person name="Pitluck S."/>
            <person name="Pritham E.J."/>
            <person name="Rechtsteiner A."/>
            <person name="Rho M."/>
            <person name="Rogozin I.B."/>
            <person name="Sakarya O."/>
            <person name="Salamov A."/>
            <person name="Schaack S."/>
            <person name="Shapiro H."/>
            <person name="Shiga Y."/>
            <person name="Skalitzky C."/>
            <person name="Smith Z."/>
            <person name="Souvorov A."/>
            <person name="Sung W."/>
            <person name="Tang Z."/>
            <person name="Tsuchiya D."/>
            <person name="Tu H."/>
            <person name="Vos H."/>
            <person name="Wang M."/>
            <person name="Wolf Y.I."/>
            <person name="Yamagata H."/>
            <person name="Yamada T."/>
            <person name="Ye Y."/>
            <person name="Shaw J.R."/>
            <person name="Andrews J."/>
            <person name="Crease T.J."/>
            <person name="Tang H."/>
            <person name="Lucas S.M."/>
            <person name="Robertson H.M."/>
            <person name="Bork P."/>
            <person name="Koonin E.V."/>
            <person name="Zdobnov E.M."/>
            <person name="Grigoriev I.V."/>
            <person name="Lynch M."/>
            <person name="Boore J.L."/>
        </authorList>
    </citation>
    <scope>NUCLEOTIDE SEQUENCE [LARGE SCALE GENOMIC DNA]</scope>
</reference>
<dbReference type="PRINTS" id="PR00837">
    <property type="entry name" value="V5TPXLIKE"/>
</dbReference>
<gene>
    <name evidence="2" type="ORF">DAPPUDRAFT_58401</name>
</gene>
<dbReference type="InterPro" id="IPR001283">
    <property type="entry name" value="CRISP-related"/>
</dbReference>
<dbReference type="CDD" id="cd05382">
    <property type="entry name" value="CAP_GAPR1-like"/>
    <property type="match status" value="1"/>
</dbReference>
<dbReference type="eggNOG" id="KOG3017">
    <property type="taxonomic scope" value="Eukaryota"/>
</dbReference>
<dbReference type="PANTHER" id="PTHR10334">
    <property type="entry name" value="CYSTEINE-RICH SECRETORY PROTEIN-RELATED"/>
    <property type="match status" value="1"/>
</dbReference>
<organism evidence="2 3">
    <name type="scientific">Daphnia pulex</name>
    <name type="common">Water flea</name>
    <dbReference type="NCBI Taxonomy" id="6669"/>
    <lineage>
        <taxon>Eukaryota</taxon>
        <taxon>Metazoa</taxon>
        <taxon>Ecdysozoa</taxon>
        <taxon>Arthropoda</taxon>
        <taxon>Crustacea</taxon>
        <taxon>Branchiopoda</taxon>
        <taxon>Diplostraca</taxon>
        <taxon>Cladocera</taxon>
        <taxon>Anomopoda</taxon>
        <taxon>Daphniidae</taxon>
        <taxon>Daphnia</taxon>
    </lineage>
</organism>
<feature type="non-terminal residue" evidence="2">
    <location>
        <position position="1"/>
    </location>
</feature>
<dbReference type="Gene3D" id="3.40.33.10">
    <property type="entry name" value="CAP"/>
    <property type="match status" value="1"/>
</dbReference>
<dbReference type="AlphaFoldDB" id="E9H5I4"/>
<name>E9H5I4_DAPPU</name>
<evidence type="ECO:0000313" key="2">
    <source>
        <dbReference type="EMBL" id="EFX72963.1"/>
    </source>
</evidence>
<dbReference type="PhylomeDB" id="E9H5I4"/>
<evidence type="ECO:0000259" key="1">
    <source>
        <dbReference type="SMART" id="SM00198"/>
    </source>
</evidence>
<dbReference type="OrthoDB" id="337038at2759"/>
<dbReference type="InterPro" id="IPR034113">
    <property type="entry name" value="SCP_GAPR1-like"/>
</dbReference>